<sequence length="909" mass="105118">MFYINIDLNSVIEEDRFVYVRKKDGSQKSSIEETTENEYTSNDKESALHQELDDIKLQLKGLQEIILKNVGNENLHPDETPQTRRDQIHFNPSTQLDGSTNQLLPQQMMTGYVPGDNKEFEKRKIVELSQAFGVDPDSTVDIYGGPPTQMIKYSRVNNHGILSWIATLLNDPFLNPLYTSTIGKYKCKTPLVPPWFKAKMAKTPENKEFAAQFLDRTGMSEVRPLDEDSKHCEGSSKKKTTKQVSQSEENQSSREYYSFVRRPPEKKSIANLRKCILQILPTKKVIWMLIDRFFIYIYPFCPCLDENEFIDKICGIIGPLSMEETKIDKLNVLKLLDVANIGSLLLVLKLAWLSLRSNSEEELDNPGRTTSEKYLLEHPISKDLALTAQMCIDEFNLLGRCSLDLLQTLLLMKFFKNVTGSDGFSDGRQQVFLSLLTHIGISIGLNRDPSKYSGVGDINHSHEILRKIWYSLEWYSTLQSISLGLEPQIDSRYYDTRLPKFSRKTSNVRNLDVETETVNGIIQQHEISIMVNEVFETLLDMKHPPTVGDILYMMDKIEIYLNKRWGSLSNILTLNDGVYSNNLSKARDIHYYTQLAMLLFSIFHHLLLAFEREQNCHACFHFLEKCLFYSFEVSNHVAEIMEHSYRYIGTGLDYFIDTCLEITTHNCLLIQISLYIRLCCLEKSLQEQQKQKSRFRRRDFILEKITKLKNDMLNNNFMHILKHFRLVKDHTFFAWLTMGICSSIFRFLRENKVKAFTKKYNFLSHLTEEELLSLLSSTEKYICKKNGKPTEKAFDPEAEFEKADTNLAADFDKLWANSMQAEQKQDDSPQKKLPVFQFPDDLALNWQSYYDFAFDPMNTELFGKDKYNHQQQEFGSESGATAADTNTPGDETGMNQQGSSSYFDAWTGL</sequence>
<protein>
    <recommendedName>
        <fullName evidence="6">Xylanolytic transcriptional activator regulatory domain-containing protein</fullName>
    </recommendedName>
</protein>
<name>A0A8H6BJ21_DEKBR</name>
<dbReference type="GO" id="GO:0008270">
    <property type="term" value="F:zinc ion binding"/>
    <property type="evidence" value="ECO:0007669"/>
    <property type="project" value="InterPro"/>
</dbReference>
<evidence type="ECO:0000256" key="5">
    <source>
        <dbReference type="SAM" id="MobiDB-lite"/>
    </source>
</evidence>
<dbReference type="GO" id="GO:0000978">
    <property type="term" value="F:RNA polymerase II cis-regulatory region sequence-specific DNA binding"/>
    <property type="evidence" value="ECO:0007669"/>
    <property type="project" value="TreeGrafter"/>
</dbReference>
<dbReference type="AlphaFoldDB" id="A0A8H6BJ21"/>
<comment type="caution">
    <text evidence="7">The sequence shown here is derived from an EMBL/GenBank/DDBJ whole genome shotgun (WGS) entry which is preliminary data.</text>
</comment>
<dbReference type="Proteomes" id="UP000568158">
    <property type="component" value="Unassembled WGS sequence"/>
</dbReference>
<feature type="region of interest" description="Disordered" evidence="5">
    <location>
        <begin position="871"/>
        <end position="900"/>
    </location>
</feature>
<dbReference type="InterPro" id="IPR050675">
    <property type="entry name" value="OAF3"/>
</dbReference>
<dbReference type="GO" id="GO:0000981">
    <property type="term" value="F:DNA-binding transcription factor activity, RNA polymerase II-specific"/>
    <property type="evidence" value="ECO:0007669"/>
    <property type="project" value="TreeGrafter"/>
</dbReference>
<keyword evidence="2" id="KW-0238">DNA-binding</keyword>
<keyword evidence="3" id="KW-0804">Transcription</keyword>
<evidence type="ECO:0000259" key="6">
    <source>
        <dbReference type="Pfam" id="PF04082"/>
    </source>
</evidence>
<gene>
    <name evidence="7" type="ORF">HII12_002482</name>
</gene>
<dbReference type="CDD" id="cd12148">
    <property type="entry name" value="fungal_TF_MHR"/>
    <property type="match status" value="1"/>
</dbReference>
<reference evidence="7 8" key="1">
    <citation type="journal article" date="2020" name="Appl. Microbiol. Biotechnol.">
        <title>Targeted gene deletion in Brettanomyces bruxellensis with an expression-free CRISPR-Cas9 system.</title>
        <authorList>
            <person name="Varela C."/>
            <person name="Bartel C."/>
            <person name="Onetto C."/>
            <person name="Borneman A."/>
        </authorList>
    </citation>
    <scope>NUCLEOTIDE SEQUENCE [LARGE SCALE GENOMIC DNA]</scope>
    <source>
        <strain evidence="7 8">AWRI1613</strain>
    </source>
</reference>
<feature type="region of interest" description="Disordered" evidence="5">
    <location>
        <begin position="23"/>
        <end position="45"/>
    </location>
</feature>
<evidence type="ECO:0000256" key="2">
    <source>
        <dbReference type="ARBA" id="ARBA00023125"/>
    </source>
</evidence>
<feature type="domain" description="Xylanolytic transcriptional activator regulatory" evidence="6">
    <location>
        <begin position="290"/>
        <end position="518"/>
    </location>
</feature>
<feature type="compositionally biased region" description="Basic and acidic residues" evidence="5">
    <location>
        <begin position="223"/>
        <end position="236"/>
    </location>
</feature>
<keyword evidence="4" id="KW-0539">Nucleus</keyword>
<evidence type="ECO:0000256" key="1">
    <source>
        <dbReference type="ARBA" id="ARBA00023015"/>
    </source>
</evidence>
<organism evidence="7 8">
    <name type="scientific">Dekkera bruxellensis</name>
    <name type="common">Brettanomyces custersii</name>
    <dbReference type="NCBI Taxonomy" id="5007"/>
    <lineage>
        <taxon>Eukaryota</taxon>
        <taxon>Fungi</taxon>
        <taxon>Dikarya</taxon>
        <taxon>Ascomycota</taxon>
        <taxon>Saccharomycotina</taxon>
        <taxon>Pichiomycetes</taxon>
        <taxon>Pichiales</taxon>
        <taxon>Pichiaceae</taxon>
        <taxon>Brettanomyces</taxon>
    </lineage>
</organism>
<feature type="region of interest" description="Disordered" evidence="5">
    <location>
        <begin position="223"/>
        <end position="257"/>
    </location>
</feature>
<dbReference type="PANTHER" id="PTHR31069">
    <property type="entry name" value="OLEATE-ACTIVATED TRANSCRIPTION FACTOR 1-RELATED"/>
    <property type="match status" value="1"/>
</dbReference>
<evidence type="ECO:0000256" key="3">
    <source>
        <dbReference type="ARBA" id="ARBA00023163"/>
    </source>
</evidence>
<dbReference type="GO" id="GO:0045944">
    <property type="term" value="P:positive regulation of transcription by RNA polymerase II"/>
    <property type="evidence" value="ECO:0007669"/>
    <property type="project" value="TreeGrafter"/>
</dbReference>
<dbReference type="PANTHER" id="PTHR31069:SF12">
    <property type="entry name" value="TRANSCRIPTION FACTOR DOMAIN-CONTAINING PROTEIN"/>
    <property type="match status" value="1"/>
</dbReference>
<proteinExistence type="predicted"/>
<dbReference type="InterPro" id="IPR007219">
    <property type="entry name" value="XnlR_reg_dom"/>
</dbReference>
<evidence type="ECO:0000313" key="7">
    <source>
        <dbReference type="EMBL" id="KAF6012329.1"/>
    </source>
</evidence>
<feature type="compositionally biased region" description="Polar residues" evidence="5">
    <location>
        <begin position="90"/>
        <end position="100"/>
    </location>
</feature>
<dbReference type="EMBL" id="JABCYN010000024">
    <property type="protein sequence ID" value="KAF6012329.1"/>
    <property type="molecule type" value="Genomic_DNA"/>
</dbReference>
<feature type="compositionally biased region" description="Basic and acidic residues" evidence="5">
    <location>
        <begin position="75"/>
        <end position="88"/>
    </location>
</feature>
<dbReference type="GO" id="GO:0006351">
    <property type="term" value="P:DNA-templated transcription"/>
    <property type="evidence" value="ECO:0007669"/>
    <property type="project" value="InterPro"/>
</dbReference>
<dbReference type="Pfam" id="PF04082">
    <property type="entry name" value="Fungal_trans"/>
    <property type="match status" value="1"/>
</dbReference>
<dbReference type="GO" id="GO:0005634">
    <property type="term" value="C:nucleus"/>
    <property type="evidence" value="ECO:0007669"/>
    <property type="project" value="TreeGrafter"/>
</dbReference>
<accession>A0A8H6BJ21</accession>
<keyword evidence="1" id="KW-0805">Transcription regulation</keyword>
<evidence type="ECO:0000313" key="8">
    <source>
        <dbReference type="Proteomes" id="UP000568158"/>
    </source>
</evidence>
<feature type="region of interest" description="Disordered" evidence="5">
    <location>
        <begin position="73"/>
        <end position="100"/>
    </location>
</feature>
<evidence type="ECO:0000256" key="4">
    <source>
        <dbReference type="ARBA" id="ARBA00023242"/>
    </source>
</evidence>